<gene>
    <name evidence="1" type="ORF">ACAOBT_LOCUS8570</name>
</gene>
<sequence length="60" mass="6591">MADEGRILSCDEFYCSSLVSRSIFYSSTSSVVVSVSSFAKCAISNRACQDHFTVLVILQM</sequence>
<reference evidence="1" key="1">
    <citation type="submission" date="2022-03" db="EMBL/GenBank/DDBJ databases">
        <authorList>
            <person name="Sayadi A."/>
        </authorList>
    </citation>
    <scope>NUCLEOTIDE SEQUENCE</scope>
</reference>
<accession>A0A9P0KEE3</accession>
<evidence type="ECO:0000313" key="2">
    <source>
        <dbReference type="Proteomes" id="UP001152888"/>
    </source>
</evidence>
<protein>
    <submittedName>
        <fullName evidence="1">Uncharacterized protein</fullName>
    </submittedName>
</protein>
<keyword evidence="2" id="KW-1185">Reference proteome</keyword>
<name>A0A9P0KEE3_ACAOB</name>
<proteinExistence type="predicted"/>
<dbReference type="Proteomes" id="UP001152888">
    <property type="component" value="Unassembled WGS sequence"/>
</dbReference>
<evidence type="ECO:0000313" key="1">
    <source>
        <dbReference type="EMBL" id="CAH1969806.1"/>
    </source>
</evidence>
<comment type="caution">
    <text evidence="1">The sequence shown here is derived from an EMBL/GenBank/DDBJ whole genome shotgun (WGS) entry which is preliminary data.</text>
</comment>
<dbReference type="EMBL" id="CAKOFQ010006766">
    <property type="protein sequence ID" value="CAH1969806.1"/>
    <property type="molecule type" value="Genomic_DNA"/>
</dbReference>
<organism evidence="1 2">
    <name type="scientific">Acanthoscelides obtectus</name>
    <name type="common">Bean weevil</name>
    <name type="synonym">Bruchus obtectus</name>
    <dbReference type="NCBI Taxonomy" id="200917"/>
    <lineage>
        <taxon>Eukaryota</taxon>
        <taxon>Metazoa</taxon>
        <taxon>Ecdysozoa</taxon>
        <taxon>Arthropoda</taxon>
        <taxon>Hexapoda</taxon>
        <taxon>Insecta</taxon>
        <taxon>Pterygota</taxon>
        <taxon>Neoptera</taxon>
        <taxon>Endopterygota</taxon>
        <taxon>Coleoptera</taxon>
        <taxon>Polyphaga</taxon>
        <taxon>Cucujiformia</taxon>
        <taxon>Chrysomeloidea</taxon>
        <taxon>Chrysomelidae</taxon>
        <taxon>Bruchinae</taxon>
        <taxon>Bruchini</taxon>
        <taxon>Acanthoscelides</taxon>
    </lineage>
</organism>
<dbReference type="AlphaFoldDB" id="A0A9P0KEE3"/>